<dbReference type="InParanoid" id="A0A0H2R404"/>
<sequence length="111" mass="12531">NLRSNLFSVLFLTKNKGFDVHIFGDFMQFRLRGSLLFSARVSDDLPATLMGRVIPTQRIEVAGAVSTLSVDKALWHRRFAHLNHRSVEELISHEMVKGLTLEDSTTPPDPI</sequence>
<organism evidence="2 3">
    <name type="scientific">Schizopora paradoxa</name>
    <dbReference type="NCBI Taxonomy" id="27342"/>
    <lineage>
        <taxon>Eukaryota</taxon>
        <taxon>Fungi</taxon>
        <taxon>Dikarya</taxon>
        <taxon>Basidiomycota</taxon>
        <taxon>Agaricomycotina</taxon>
        <taxon>Agaricomycetes</taxon>
        <taxon>Hymenochaetales</taxon>
        <taxon>Schizoporaceae</taxon>
        <taxon>Schizopora</taxon>
    </lineage>
</organism>
<feature type="domain" description="GAG-pre-integrase" evidence="1">
    <location>
        <begin position="66"/>
        <end position="104"/>
    </location>
</feature>
<dbReference type="InterPro" id="IPR025724">
    <property type="entry name" value="GAG-pre-integrase_dom"/>
</dbReference>
<dbReference type="EMBL" id="KQ086639">
    <property type="protein sequence ID" value="KLO04223.1"/>
    <property type="molecule type" value="Genomic_DNA"/>
</dbReference>
<dbReference type="AlphaFoldDB" id="A0A0H2R404"/>
<dbReference type="OrthoDB" id="2794357at2759"/>
<reference evidence="2 3" key="1">
    <citation type="submission" date="2015-04" db="EMBL/GenBank/DDBJ databases">
        <title>Complete genome sequence of Schizopora paradoxa KUC8140, a cosmopolitan wood degrader in East Asia.</title>
        <authorList>
            <consortium name="DOE Joint Genome Institute"/>
            <person name="Min B."/>
            <person name="Park H."/>
            <person name="Jang Y."/>
            <person name="Kim J.-J."/>
            <person name="Kim K.H."/>
            <person name="Pangilinan J."/>
            <person name="Lipzen A."/>
            <person name="Riley R."/>
            <person name="Grigoriev I.V."/>
            <person name="Spatafora J.W."/>
            <person name="Choi I.-G."/>
        </authorList>
    </citation>
    <scope>NUCLEOTIDE SEQUENCE [LARGE SCALE GENOMIC DNA]</scope>
    <source>
        <strain evidence="2 3">KUC8140</strain>
    </source>
</reference>
<proteinExistence type="predicted"/>
<accession>A0A0H2R404</accession>
<evidence type="ECO:0000313" key="3">
    <source>
        <dbReference type="Proteomes" id="UP000053477"/>
    </source>
</evidence>
<feature type="non-terminal residue" evidence="2">
    <location>
        <position position="111"/>
    </location>
</feature>
<dbReference type="Proteomes" id="UP000053477">
    <property type="component" value="Unassembled WGS sequence"/>
</dbReference>
<keyword evidence="3" id="KW-1185">Reference proteome</keyword>
<name>A0A0H2R404_9AGAM</name>
<dbReference type="Pfam" id="PF13976">
    <property type="entry name" value="gag_pre-integrs"/>
    <property type="match status" value="1"/>
</dbReference>
<feature type="non-terminal residue" evidence="2">
    <location>
        <position position="1"/>
    </location>
</feature>
<gene>
    <name evidence="2" type="ORF">SCHPADRAFT_813953</name>
</gene>
<dbReference type="STRING" id="27342.A0A0H2R404"/>
<protein>
    <recommendedName>
        <fullName evidence="1">GAG-pre-integrase domain-containing protein</fullName>
    </recommendedName>
</protein>
<evidence type="ECO:0000313" key="2">
    <source>
        <dbReference type="EMBL" id="KLO04223.1"/>
    </source>
</evidence>
<evidence type="ECO:0000259" key="1">
    <source>
        <dbReference type="Pfam" id="PF13976"/>
    </source>
</evidence>